<evidence type="ECO:0000256" key="2">
    <source>
        <dbReference type="ARBA" id="ARBA00022475"/>
    </source>
</evidence>
<evidence type="ECO:0000256" key="6">
    <source>
        <dbReference type="ARBA" id="ARBA00022801"/>
    </source>
</evidence>
<keyword evidence="5 9" id="KW-0064">Aspartyl protease</keyword>
<gene>
    <name evidence="9" type="primary">lspA</name>
    <name evidence="11" type="ORF">BVG16_26430</name>
</gene>
<feature type="active site" evidence="9">
    <location>
        <position position="109"/>
    </location>
</feature>
<keyword evidence="4 9" id="KW-0812">Transmembrane</keyword>
<dbReference type="PRINTS" id="PR00781">
    <property type="entry name" value="LIPOSIGPTASE"/>
</dbReference>
<evidence type="ECO:0000256" key="1">
    <source>
        <dbReference type="ARBA" id="ARBA00006139"/>
    </source>
</evidence>
<feature type="transmembrane region" description="Helical" evidence="9">
    <location>
        <begin position="125"/>
        <end position="143"/>
    </location>
</feature>
<keyword evidence="3 9" id="KW-0645">Protease</keyword>
<keyword evidence="6 9" id="KW-0378">Hydrolase</keyword>
<dbReference type="HAMAP" id="MF_00161">
    <property type="entry name" value="LspA"/>
    <property type="match status" value="1"/>
</dbReference>
<dbReference type="NCBIfam" id="TIGR00077">
    <property type="entry name" value="lspA"/>
    <property type="match status" value="1"/>
</dbReference>
<evidence type="ECO:0000313" key="11">
    <source>
        <dbReference type="EMBL" id="OPA73979.1"/>
    </source>
</evidence>
<dbReference type="PANTHER" id="PTHR33695:SF1">
    <property type="entry name" value="LIPOPROTEIN SIGNAL PEPTIDASE"/>
    <property type="match status" value="1"/>
</dbReference>
<comment type="similarity">
    <text evidence="1 9 10">Belongs to the peptidase A8 family.</text>
</comment>
<evidence type="ECO:0000256" key="5">
    <source>
        <dbReference type="ARBA" id="ARBA00022750"/>
    </source>
</evidence>
<feature type="active site" evidence="9">
    <location>
        <position position="124"/>
    </location>
</feature>
<evidence type="ECO:0000256" key="4">
    <source>
        <dbReference type="ARBA" id="ARBA00022692"/>
    </source>
</evidence>
<keyword evidence="2 9" id="KW-1003">Cell membrane</keyword>
<evidence type="ECO:0000256" key="7">
    <source>
        <dbReference type="ARBA" id="ARBA00022989"/>
    </source>
</evidence>
<dbReference type="RefSeq" id="WP_078502209.1">
    <property type="nucleotide sequence ID" value="NZ_MSZX01000013.1"/>
</dbReference>
<organism evidence="11 12">
    <name type="scientific">Paenibacillus selenitireducens</name>
    <dbReference type="NCBI Taxonomy" id="1324314"/>
    <lineage>
        <taxon>Bacteria</taxon>
        <taxon>Bacillati</taxon>
        <taxon>Bacillota</taxon>
        <taxon>Bacilli</taxon>
        <taxon>Bacillales</taxon>
        <taxon>Paenibacillaceae</taxon>
        <taxon>Paenibacillus</taxon>
    </lineage>
</organism>
<dbReference type="UniPathway" id="UPA00665"/>
<dbReference type="AlphaFoldDB" id="A0A1T2X289"/>
<comment type="subcellular location">
    <subcellularLocation>
        <location evidence="9">Cell membrane</location>
        <topology evidence="9">Multi-pass membrane protein</topology>
    </subcellularLocation>
</comment>
<dbReference type="InterPro" id="IPR001872">
    <property type="entry name" value="Peptidase_A8"/>
</dbReference>
<protein>
    <recommendedName>
        <fullName evidence="9">Lipoprotein signal peptidase</fullName>
        <ecNumber evidence="9">3.4.23.36</ecNumber>
    </recommendedName>
    <alternativeName>
        <fullName evidence="9">Prolipoprotein signal peptidase</fullName>
    </alternativeName>
    <alternativeName>
        <fullName evidence="9">Signal peptidase II</fullName>
        <shortName evidence="9">SPase II</shortName>
    </alternativeName>
</protein>
<comment type="caution">
    <text evidence="9">Lacks conserved residue(s) required for the propagation of feature annotation.</text>
</comment>
<keyword evidence="12" id="KW-1185">Reference proteome</keyword>
<accession>A0A1T2X289</accession>
<dbReference type="GO" id="GO:0006508">
    <property type="term" value="P:proteolysis"/>
    <property type="evidence" value="ECO:0007669"/>
    <property type="project" value="UniProtKB-KW"/>
</dbReference>
<dbReference type="STRING" id="1324314.BVG16_26430"/>
<comment type="function">
    <text evidence="9">This protein specifically catalyzes the removal of signal peptides from prolipoproteins.</text>
</comment>
<feature type="transmembrane region" description="Helical" evidence="9">
    <location>
        <begin position="85"/>
        <end position="105"/>
    </location>
</feature>
<evidence type="ECO:0000256" key="8">
    <source>
        <dbReference type="ARBA" id="ARBA00023136"/>
    </source>
</evidence>
<dbReference type="GO" id="GO:0004190">
    <property type="term" value="F:aspartic-type endopeptidase activity"/>
    <property type="evidence" value="ECO:0007669"/>
    <property type="project" value="UniProtKB-UniRule"/>
</dbReference>
<keyword evidence="7 9" id="KW-1133">Transmembrane helix</keyword>
<sequence>MLFYLIAMVVVIFDQIAKILVRMHIPLGQDIVLWNIHLTHYENTGMAGSMFQGYARLFGVIAILFVVGVMYYRRKPEFRGRFMDIIAGFFVGGAIGNGIDRLAFGQVTDFLVSRSGRGILNFADHAINIGAVLLILYVLTSFVKKKMCASH</sequence>
<dbReference type="PANTHER" id="PTHR33695">
    <property type="entry name" value="LIPOPROTEIN SIGNAL PEPTIDASE"/>
    <property type="match status" value="1"/>
</dbReference>
<evidence type="ECO:0000256" key="3">
    <source>
        <dbReference type="ARBA" id="ARBA00022670"/>
    </source>
</evidence>
<feature type="transmembrane region" description="Helical" evidence="9">
    <location>
        <begin position="54"/>
        <end position="73"/>
    </location>
</feature>
<dbReference type="GO" id="GO:0005886">
    <property type="term" value="C:plasma membrane"/>
    <property type="evidence" value="ECO:0007669"/>
    <property type="project" value="UniProtKB-SubCell"/>
</dbReference>
<evidence type="ECO:0000256" key="10">
    <source>
        <dbReference type="RuleBase" id="RU004181"/>
    </source>
</evidence>
<proteinExistence type="inferred from homology"/>
<evidence type="ECO:0000256" key="9">
    <source>
        <dbReference type="HAMAP-Rule" id="MF_00161"/>
    </source>
</evidence>
<reference evidence="11 12" key="1">
    <citation type="submission" date="2017-01" db="EMBL/GenBank/DDBJ databases">
        <title>Genome analysis of Paenibacillus selenitrireducens ES3-24.</title>
        <authorList>
            <person name="Xu D."/>
            <person name="Yao R."/>
            <person name="Zheng S."/>
        </authorList>
    </citation>
    <scope>NUCLEOTIDE SEQUENCE [LARGE SCALE GENOMIC DNA]</scope>
    <source>
        <strain evidence="11 12">ES3-24</strain>
    </source>
</reference>
<comment type="catalytic activity">
    <reaction evidence="9">
        <text>Release of signal peptides from bacterial membrane prolipoproteins. Hydrolyzes -Xaa-Yaa-Zaa-|-(S,diacylglyceryl)Cys-, in which Xaa is hydrophobic (preferably Leu), and Yaa (Ala or Ser) and Zaa (Gly or Ala) have small, neutral side chains.</text>
        <dbReference type="EC" id="3.4.23.36"/>
    </reaction>
</comment>
<keyword evidence="8 9" id="KW-0472">Membrane</keyword>
<dbReference type="EMBL" id="MSZX01000013">
    <property type="protein sequence ID" value="OPA73979.1"/>
    <property type="molecule type" value="Genomic_DNA"/>
</dbReference>
<dbReference type="EC" id="3.4.23.36" evidence="9"/>
<dbReference type="OrthoDB" id="9810259at2"/>
<dbReference type="Proteomes" id="UP000190188">
    <property type="component" value="Unassembled WGS sequence"/>
</dbReference>
<dbReference type="Pfam" id="PF01252">
    <property type="entry name" value="Peptidase_A8"/>
    <property type="match status" value="1"/>
</dbReference>
<name>A0A1T2X289_9BACL</name>
<comment type="pathway">
    <text evidence="9">Protein modification; lipoprotein biosynthesis (signal peptide cleavage).</text>
</comment>
<comment type="caution">
    <text evidence="11">The sequence shown here is derived from an EMBL/GenBank/DDBJ whole genome shotgun (WGS) entry which is preliminary data.</text>
</comment>
<evidence type="ECO:0000313" key="12">
    <source>
        <dbReference type="Proteomes" id="UP000190188"/>
    </source>
</evidence>